<sequence>MTATSTAPEHSNALPALAFIGGGNMASAIIGGLIRQGVPPTQIEVVEPWAEARAALLQQFGITAQEQAGAQLQRAGLVVWAVKPQTFQEAALQTRAHTAQALHLSVAAGIRSSSIAQWLNSESVVRAMPNTPALIGQGMTALYARPAVSSGQRALVEQVIAPTGQQMWVQDETQLDAVTALSGSGPAYVFYFLEAMVQAGTEMGLSPEQAHQLAVGTFVGASELARRSDEAPAVLRQRVTSKGGTTYAALQSLEQDGVADKFIHALHAAEHRARELGDEFGR</sequence>
<dbReference type="Pfam" id="PF03807">
    <property type="entry name" value="F420_oxidored"/>
    <property type="match status" value="1"/>
</dbReference>
<dbReference type="UniPathway" id="UPA00098">
    <property type="reaction ID" value="UER00361"/>
</dbReference>
<evidence type="ECO:0000256" key="6">
    <source>
        <dbReference type="PIRSR" id="PIRSR000193-1"/>
    </source>
</evidence>
<dbReference type="PANTHER" id="PTHR11645:SF0">
    <property type="entry name" value="PYRROLINE-5-CARBOXYLATE REDUCTASE 3"/>
    <property type="match status" value="1"/>
</dbReference>
<evidence type="ECO:0000256" key="4">
    <source>
        <dbReference type="HAMAP-Rule" id="MF_01925"/>
    </source>
</evidence>
<dbReference type="Proteomes" id="UP000295182">
    <property type="component" value="Unassembled WGS sequence"/>
</dbReference>
<comment type="similarity">
    <text evidence="1 4 7">Belongs to the pyrroline-5-carboxylate reductase family.</text>
</comment>
<dbReference type="GO" id="GO:0004735">
    <property type="term" value="F:pyrroline-5-carboxylate reductase activity"/>
    <property type="evidence" value="ECO:0007669"/>
    <property type="project" value="UniProtKB-UniRule"/>
</dbReference>
<dbReference type="InterPro" id="IPR053790">
    <property type="entry name" value="P5CR-like_CS"/>
</dbReference>
<organism evidence="10 11">
    <name type="scientific">Simplicispira metamorpha</name>
    <dbReference type="NCBI Taxonomy" id="80881"/>
    <lineage>
        <taxon>Bacteria</taxon>
        <taxon>Pseudomonadati</taxon>
        <taxon>Pseudomonadota</taxon>
        <taxon>Betaproteobacteria</taxon>
        <taxon>Burkholderiales</taxon>
        <taxon>Comamonadaceae</taxon>
        <taxon>Simplicispira</taxon>
    </lineage>
</organism>
<feature type="binding site" evidence="6">
    <location>
        <begin position="81"/>
        <end position="84"/>
    </location>
    <ligand>
        <name>NADP(+)</name>
        <dbReference type="ChEBI" id="CHEBI:58349"/>
    </ligand>
</feature>
<dbReference type="OrthoDB" id="9805754at2"/>
<dbReference type="InterPro" id="IPR029036">
    <property type="entry name" value="P5CR_dimer"/>
</dbReference>
<dbReference type="SUPFAM" id="SSF51735">
    <property type="entry name" value="NAD(P)-binding Rossmann-fold domains"/>
    <property type="match status" value="1"/>
</dbReference>
<comment type="caution">
    <text evidence="10">The sequence shown here is derived from an EMBL/GenBank/DDBJ whole genome shotgun (WGS) entry which is preliminary data.</text>
</comment>
<gene>
    <name evidence="4" type="primary">proC</name>
    <name evidence="10" type="ORF">EV674_10163</name>
</gene>
<comment type="function">
    <text evidence="4">Catalyzes the reduction of 1-pyrroline-5-carboxylate (PCA) to L-proline.</text>
</comment>
<comment type="catalytic activity">
    <reaction evidence="4 7">
        <text>L-proline + NADP(+) = (S)-1-pyrroline-5-carboxylate + NADPH + 2 H(+)</text>
        <dbReference type="Rhea" id="RHEA:14109"/>
        <dbReference type="ChEBI" id="CHEBI:15378"/>
        <dbReference type="ChEBI" id="CHEBI:17388"/>
        <dbReference type="ChEBI" id="CHEBI:57783"/>
        <dbReference type="ChEBI" id="CHEBI:58349"/>
        <dbReference type="ChEBI" id="CHEBI:60039"/>
        <dbReference type="EC" id="1.5.1.2"/>
    </reaction>
</comment>
<evidence type="ECO:0000256" key="1">
    <source>
        <dbReference type="ARBA" id="ARBA00005525"/>
    </source>
</evidence>
<reference evidence="10 11" key="1">
    <citation type="submission" date="2019-03" db="EMBL/GenBank/DDBJ databases">
        <title>Genomic Encyclopedia of Type Strains, Phase IV (KMG-IV): sequencing the most valuable type-strain genomes for metagenomic binning, comparative biology and taxonomic classification.</title>
        <authorList>
            <person name="Goeker M."/>
        </authorList>
    </citation>
    <scope>NUCLEOTIDE SEQUENCE [LARGE SCALE GENOMIC DNA]</scope>
    <source>
        <strain evidence="10 11">DSM 1837</strain>
    </source>
</reference>
<dbReference type="Gene3D" id="1.10.3730.10">
    <property type="entry name" value="ProC C-terminal domain-like"/>
    <property type="match status" value="1"/>
</dbReference>
<dbReference type="GO" id="GO:0005737">
    <property type="term" value="C:cytoplasm"/>
    <property type="evidence" value="ECO:0007669"/>
    <property type="project" value="UniProtKB-SubCell"/>
</dbReference>
<keyword evidence="4" id="KW-0963">Cytoplasm</keyword>
<keyword evidence="4 7" id="KW-0028">Amino-acid biosynthesis</keyword>
<dbReference type="PANTHER" id="PTHR11645">
    <property type="entry name" value="PYRROLINE-5-CARBOXYLATE REDUCTASE"/>
    <property type="match status" value="1"/>
</dbReference>
<protein>
    <recommendedName>
        <fullName evidence="4 5">Pyrroline-5-carboxylate reductase</fullName>
        <shortName evidence="4">P5C reductase</shortName>
        <shortName evidence="4">P5CR</shortName>
        <ecNumber evidence="4 5">1.5.1.2</ecNumber>
    </recommendedName>
    <alternativeName>
        <fullName evidence="4">PCA reductase</fullName>
    </alternativeName>
</protein>
<feature type="domain" description="Pyrroline-5-carboxylate reductase dimerisation" evidence="9">
    <location>
        <begin position="172"/>
        <end position="276"/>
    </location>
</feature>
<dbReference type="InterPro" id="IPR036291">
    <property type="entry name" value="NAD(P)-bd_dom_sf"/>
</dbReference>
<evidence type="ECO:0000256" key="3">
    <source>
        <dbReference type="ARBA" id="ARBA00023002"/>
    </source>
</evidence>
<keyword evidence="3 4" id="KW-0560">Oxidoreductase</keyword>
<dbReference type="InterPro" id="IPR028939">
    <property type="entry name" value="P5C_Rdtase_cat_N"/>
</dbReference>
<keyword evidence="4 7" id="KW-0641">Proline biosynthesis</keyword>
<evidence type="ECO:0000256" key="2">
    <source>
        <dbReference type="ARBA" id="ARBA00022857"/>
    </source>
</evidence>
<dbReference type="HAMAP" id="MF_01925">
    <property type="entry name" value="P5C_reductase"/>
    <property type="match status" value="1"/>
</dbReference>
<feature type="binding site" evidence="6">
    <location>
        <begin position="20"/>
        <end position="25"/>
    </location>
    <ligand>
        <name>NADP(+)</name>
        <dbReference type="ChEBI" id="CHEBI:58349"/>
    </ligand>
</feature>
<proteinExistence type="inferred from homology"/>
<dbReference type="Pfam" id="PF14748">
    <property type="entry name" value="P5CR_dimer"/>
    <property type="match status" value="1"/>
</dbReference>
<accession>A0A4R2NH02</accession>
<evidence type="ECO:0000256" key="5">
    <source>
        <dbReference type="NCBIfam" id="TIGR00112"/>
    </source>
</evidence>
<dbReference type="Gene3D" id="3.40.50.720">
    <property type="entry name" value="NAD(P)-binding Rossmann-like Domain"/>
    <property type="match status" value="1"/>
</dbReference>
<keyword evidence="2 4" id="KW-0521">NADP</keyword>
<evidence type="ECO:0000256" key="7">
    <source>
        <dbReference type="RuleBase" id="RU003903"/>
    </source>
</evidence>
<keyword evidence="11" id="KW-1185">Reference proteome</keyword>
<dbReference type="PIRSF" id="PIRSF000193">
    <property type="entry name" value="Pyrrol-5-carb_rd"/>
    <property type="match status" value="1"/>
</dbReference>
<dbReference type="AlphaFoldDB" id="A0A4R2NH02"/>
<feature type="domain" description="Pyrroline-5-carboxylate reductase catalytic N-terminal" evidence="8">
    <location>
        <begin position="17"/>
        <end position="109"/>
    </location>
</feature>
<dbReference type="RefSeq" id="WP_119012371.1">
    <property type="nucleotide sequence ID" value="NZ_QXNC01000005.1"/>
</dbReference>
<dbReference type="NCBIfam" id="TIGR00112">
    <property type="entry name" value="proC"/>
    <property type="match status" value="1"/>
</dbReference>
<dbReference type="FunFam" id="1.10.3730.10:FF:000001">
    <property type="entry name" value="Pyrroline-5-carboxylate reductase"/>
    <property type="match status" value="1"/>
</dbReference>
<dbReference type="SUPFAM" id="SSF48179">
    <property type="entry name" value="6-phosphogluconate dehydrogenase C-terminal domain-like"/>
    <property type="match status" value="1"/>
</dbReference>
<dbReference type="PROSITE" id="PS00521">
    <property type="entry name" value="P5CR"/>
    <property type="match status" value="1"/>
</dbReference>
<comment type="pathway">
    <text evidence="4 7">Amino-acid biosynthesis; L-proline biosynthesis; L-proline from L-glutamate 5-semialdehyde: step 1/1.</text>
</comment>
<evidence type="ECO:0000259" key="9">
    <source>
        <dbReference type="Pfam" id="PF14748"/>
    </source>
</evidence>
<dbReference type="EMBL" id="SLXH01000001">
    <property type="protein sequence ID" value="TCP20414.1"/>
    <property type="molecule type" value="Genomic_DNA"/>
</dbReference>
<dbReference type="EC" id="1.5.1.2" evidence="4 5"/>
<dbReference type="InterPro" id="IPR008927">
    <property type="entry name" value="6-PGluconate_DH-like_C_sf"/>
</dbReference>
<evidence type="ECO:0000313" key="11">
    <source>
        <dbReference type="Proteomes" id="UP000295182"/>
    </source>
</evidence>
<evidence type="ECO:0000313" key="10">
    <source>
        <dbReference type="EMBL" id="TCP20414.1"/>
    </source>
</evidence>
<dbReference type="InterPro" id="IPR000304">
    <property type="entry name" value="Pyrroline-COOH_reductase"/>
</dbReference>
<evidence type="ECO:0000259" key="8">
    <source>
        <dbReference type="Pfam" id="PF03807"/>
    </source>
</evidence>
<dbReference type="GO" id="GO:0055129">
    <property type="term" value="P:L-proline biosynthetic process"/>
    <property type="evidence" value="ECO:0007669"/>
    <property type="project" value="UniProtKB-UniRule"/>
</dbReference>
<comment type="catalytic activity">
    <reaction evidence="4">
        <text>L-proline + NAD(+) = (S)-1-pyrroline-5-carboxylate + NADH + 2 H(+)</text>
        <dbReference type="Rhea" id="RHEA:14105"/>
        <dbReference type="ChEBI" id="CHEBI:15378"/>
        <dbReference type="ChEBI" id="CHEBI:17388"/>
        <dbReference type="ChEBI" id="CHEBI:57540"/>
        <dbReference type="ChEBI" id="CHEBI:57945"/>
        <dbReference type="ChEBI" id="CHEBI:60039"/>
        <dbReference type="EC" id="1.5.1.2"/>
    </reaction>
</comment>
<name>A0A4R2NH02_9BURK</name>
<comment type="subcellular location">
    <subcellularLocation>
        <location evidence="4">Cytoplasm</location>
    </subcellularLocation>
</comment>